<feature type="domain" description="HTH cro/C1-type" evidence="1">
    <location>
        <begin position="226"/>
        <end position="255"/>
    </location>
</feature>
<dbReference type="SUPFAM" id="SSF143422">
    <property type="entry name" value="Transposase IS200-like"/>
    <property type="match status" value="1"/>
</dbReference>
<dbReference type="KEGG" id="nsa:Nitsa_1869"/>
<evidence type="ECO:0000259" key="1">
    <source>
        <dbReference type="PROSITE" id="PS50943"/>
    </source>
</evidence>
<dbReference type="GO" id="GO:0006313">
    <property type="term" value="P:DNA transposition"/>
    <property type="evidence" value="ECO:0007669"/>
    <property type="project" value="InterPro"/>
</dbReference>
<dbReference type="InterPro" id="IPR001387">
    <property type="entry name" value="Cro/C1-type_HTH"/>
</dbReference>
<accession>E6X244</accession>
<dbReference type="NCBIfam" id="NF047646">
    <property type="entry name" value="REP_Tyr_transpos"/>
    <property type="match status" value="1"/>
</dbReference>
<evidence type="ECO:0000313" key="2">
    <source>
        <dbReference type="EMBL" id="ADV47113.1"/>
    </source>
</evidence>
<dbReference type="Gene3D" id="3.30.70.1290">
    <property type="entry name" value="Transposase IS200-like"/>
    <property type="match status" value="1"/>
</dbReference>
<gene>
    <name evidence="2" type="ordered locus">Nitsa_1869</name>
</gene>
<dbReference type="AlphaFoldDB" id="E6X244"/>
<dbReference type="PANTHER" id="PTHR34322">
    <property type="entry name" value="TRANSPOSASE, Y1_TNP DOMAIN-CONTAINING"/>
    <property type="match status" value="1"/>
</dbReference>
<reference evidence="3" key="2">
    <citation type="submission" date="2011-01" db="EMBL/GenBank/DDBJ databases">
        <title>The complete genome of Nitratifractor salsuginis DSM 16511.</title>
        <authorList>
            <consortium name="US DOE Joint Genome Institute (JGI-PGF)"/>
            <person name="Lucas S."/>
            <person name="Copeland A."/>
            <person name="Lapidus A."/>
            <person name="Bruce D."/>
            <person name="Goodwin L."/>
            <person name="Pitluck S."/>
            <person name="Kyrpides N."/>
            <person name="Mavromatis K."/>
            <person name="Ivanova N."/>
            <person name="Mikhailova N."/>
            <person name="Zeytun A."/>
            <person name="Detter J.C."/>
            <person name="Tapia R."/>
            <person name="Han C."/>
            <person name="Land M."/>
            <person name="Hauser L."/>
            <person name="Markowitz V."/>
            <person name="Cheng J.-F."/>
            <person name="Hugenholtz P."/>
            <person name="Woyke T."/>
            <person name="Wu D."/>
            <person name="Tindall B."/>
            <person name="Schuetze A."/>
            <person name="Brambilla E."/>
            <person name="Klenk H.-P."/>
            <person name="Eisen J.A."/>
        </authorList>
    </citation>
    <scope>NUCLEOTIDE SEQUENCE [LARGE SCALE GENOMIC DNA]</scope>
    <source>
        <strain evidence="3">DSM 16511 / JCM 12458 / E9I37-1</strain>
    </source>
</reference>
<dbReference type="HOGENOM" id="CLU_068226_0_1_7"/>
<dbReference type="EMBL" id="CP002452">
    <property type="protein sequence ID" value="ADV47113.1"/>
    <property type="molecule type" value="Genomic_DNA"/>
</dbReference>
<dbReference type="GO" id="GO:0004803">
    <property type="term" value="F:transposase activity"/>
    <property type="evidence" value="ECO:0007669"/>
    <property type="project" value="InterPro"/>
</dbReference>
<sequence>MPRKPRIDLAGYHHVINRGVNRSDIFVDEDDYEAFLQILCKACRDYKVVVHDYCLMSNHFHLLIETRLNNLSLFMKQLNSNYALYANKKQKRSGHFWQGRFYSRYIVNEEYYYTLIRYIEQNPIEAGLVERVGEYPYTLGAVIANRQKPIPCTRDSKLLQELDYENIQEIIGVKLDEEAMTQLAEIQAQKVIEKDGVKQVAYSKSLEEHFKDAERNEAIRHALDDGYTQAKIAAYLGVSRSLVSKMLKGRYSTPDP</sequence>
<dbReference type="GO" id="GO:0003677">
    <property type="term" value="F:DNA binding"/>
    <property type="evidence" value="ECO:0007669"/>
    <property type="project" value="InterPro"/>
</dbReference>
<dbReference type="eggNOG" id="COG1943">
    <property type="taxonomic scope" value="Bacteria"/>
</dbReference>
<dbReference type="SUPFAM" id="SSF109709">
    <property type="entry name" value="KorB DNA-binding domain-like"/>
    <property type="match status" value="1"/>
</dbReference>
<dbReference type="PROSITE" id="PS50943">
    <property type="entry name" value="HTH_CROC1"/>
    <property type="match status" value="1"/>
</dbReference>
<dbReference type="Pfam" id="PF01797">
    <property type="entry name" value="Y1_Tnp"/>
    <property type="match status" value="1"/>
</dbReference>
<dbReference type="Proteomes" id="UP000008633">
    <property type="component" value="Chromosome"/>
</dbReference>
<dbReference type="InterPro" id="IPR036515">
    <property type="entry name" value="Transposase_17_sf"/>
</dbReference>
<dbReference type="RefSeq" id="WP_013554798.1">
    <property type="nucleotide sequence ID" value="NC_014935.1"/>
</dbReference>
<dbReference type="OrthoDB" id="9800147at2"/>
<dbReference type="InterPro" id="IPR002686">
    <property type="entry name" value="Transposase_17"/>
</dbReference>
<dbReference type="InterPro" id="IPR042075">
    <property type="entry name" value="KorB_DNA-db"/>
</dbReference>
<reference evidence="2 3" key="1">
    <citation type="journal article" date="2011" name="Stand. Genomic Sci.">
        <title>Complete genome sequence of Nitratifractor salsuginis type strain (E9I37-1).</title>
        <authorList>
            <person name="Anderson I."/>
            <person name="Sikorski J."/>
            <person name="Zeytun A."/>
            <person name="Nolan M."/>
            <person name="Lapidus A."/>
            <person name="Lucas S."/>
            <person name="Hammon N."/>
            <person name="Deshpande S."/>
            <person name="Cheng J.F."/>
            <person name="Tapia R."/>
            <person name="Han C."/>
            <person name="Goodwin L."/>
            <person name="Pitluck S."/>
            <person name="Liolios K."/>
            <person name="Pagani I."/>
            <person name="Ivanova N."/>
            <person name="Huntemann M."/>
            <person name="Mavromatis K."/>
            <person name="Ovchinikova G."/>
            <person name="Pati A."/>
            <person name="Chen A."/>
            <person name="Palaniappan K."/>
            <person name="Land M."/>
            <person name="Hauser L."/>
            <person name="Brambilla E.M."/>
            <person name="Ngatchou-Djao O.D."/>
            <person name="Rohde M."/>
            <person name="Tindall B.J."/>
            <person name="Goker M."/>
            <person name="Detter J.C."/>
            <person name="Woyke T."/>
            <person name="Bristow J."/>
            <person name="Eisen J.A."/>
            <person name="Markowitz V."/>
            <person name="Hugenholtz P."/>
            <person name="Klenk H.P."/>
            <person name="Kyrpides N.C."/>
        </authorList>
    </citation>
    <scope>NUCLEOTIDE SEQUENCE [LARGE SCALE GENOMIC DNA]</scope>
    <source>
        <strain evidence="3">DSM 16511 / JCM 12458 / E9I37-1</strain>
    </source>
</reference>
<name>E6X244_NITSE</name>
<proteinExistence type="predicted"/>
<protein>
    <recommendedName>
        <fullName evidence="1">HTH cro/C1-type domain-containing protein</fullName>
    </recommendedName>
</protein>
<keyword evidence="3" id="KW-1185">Reference proteome</keyword>
<organism evidence="2 3">
    <name type="scientific">Nitratifractor salsuginis (strain DSM 16511 / JCM 12458 / E9I37-1)</name>
    <dbReference type="NCBI Taxonomy" id="749222"/>
    <lineage>
        <taxon>Bacteria</taxon>
        <taxon>Pseudomonadati</taxon>
        <taxon>Campylobacterota</taxon>
        <taxon>Epsilonproteobacteria</taxon>
        <taxon>Campylobacterales</taxon>
        <taxon>Sulfurovaceae</taxon>
        <taxon>Nitratifractor</taxon>
    </lineage>
</organism>
<dbReference type="PANTHER" id="PTHR34322:SF2">
    <property type="entry name" value="TRANSPOSASE IS200-LIKE DOMAIN-CONTAINING PROTEIN"/>
    <property type="match status" value="1"/>
</dbReference>
<dbReference type="SMART" id="SM01321">
    <property type="entry name" value="Y1_Tnp"/>
    <property type="match status" value="1"/>
</dbReference>
<dbReference type="CDD" id="cd00093">
    <property type="entry name" value="HTH_XRE"/>
    <property type="match status" value="1"/>
</dbReference>
<dbReference type="Gene3D" id="1.10.10.730">
    <property type="entry name" value="KorB DNA-binding domain"/>
    <property type="match status" value="1"/>
</dbReference>
<evidence type="ECO:0000313" key="3">
    <source>
        <dbReference type="Proteomes" id="UP000008633"/>
    </source>
</evidence>